<dbReference type="AlphaFoldDB" id="A0A0E9P7E8"/>
<evidence type="ECO:0000313" key="1">
    <source>
        <dbReference type="EMBL" id="JAG99974.1"/>
    </source>
</evidence>
<dbReference type="EMBL" id="GBXM01108602">
    <property type="protein sequence ID" value="JAG99974.1"/>
    <property type="molecule type" value="Transcribed_RNA"/>
</dbReference>
<protein>
    <submittedName>
        <fullName evidence="1">Uncharacterized protein</fullName>
    </submittedName>
</protein>
<accession>A0A0E9P7E8</accession>
<proteinExistence type="predicted"/>
<organism evidence="1">
    <name type="scientific">Anguilla anguilla</name>
    <name type="common">European freshwater eel</name>
    <name type="synonym">Muraena anguilla</name>
    <dbReference type="NCBI Taxonomy" id="7936"/>
    <lineage>
        <taxon>Eukaryota</taxon>
        <taxon>Metazoa</taxon>
        <taxon>Chordata</taxon>
        <taxon>Craniata</taxon>
        <taxon>Vertebrata</taxon>
        <taxon>Euteleostomi</taxon>
        <taxon>Actinopterygii</taxon>
        <taxon>Neopterygii</taxon>
        <taxon>Teleostei</taxon>
        <taxon>Anguilliformes</taxon>
        <taxon>Anguillidae</taxon>
        <taxon>Anguilla</taxon>
    </lineage>
</organism>
<sequence length="29" mass="3346">MREEKPMLALLVIVLLNCPNKCCQSWLIS</sequence>
<reference evidence="1" key="2">
    <citation type="journal article" date="2015" name="Fish Shellfish Immunol.">
        <title>Early steps in the European eel (Anguilla anguilla)-Vibrio vulnificus interaction in the gills: Role of the RtxA13 toxin.</title>
        <authorList>
            <person name="Callol A."/>
            <person name="Pajuelo D."/>
            <person name="Ebbesson L."/>
            <person name="Teles M."/>
            <person name="MacKenzie S."/>
            <person name="Amaro C."/>
        </authorList>
    </citation>
    <scope>NUCLEOTIDE SEQUENCE</scope>
</reference>
<name>A0A0E9P7E8_ANGAN</name>
<reference evidence="1" key="1">
    <citation type="submission" date="2014-11" db="EMBL/GenBank/DDBJ databases">
        <authorList>
            <person name="Amaro Gonzalez C."/>
        </authorList>
    </citation>
    <scope>NUCLEOTIDE SEQUENCE</scope>
</reference>